<keyword evidence="3" id="KW-1185">Reference proteome</keyword>
<dbReference type="Proteomes" id="UP000256970">
    <property type="component" value="Unassembled WGS sequence"/>
</dbReference>
<proteinExistence type="predicted"/>
<evidence type="ECO:0000313" key="3">
    <source>
        <dbReference type="Proteomes" id="UP000256970"/>
    </source>
</evidence>
<name>A0A383WJV1_TETOB</name>
<dbReference type="EMBL" id="FNXT01001292">
    <property type="protein sequence ID" value="SZX77691.1"/>
    <property type="molecule type" value="Genomic_DNA"/>
</dbReference>
<reference evidence="2 3" key="1">
    <citation type="submission" date="2016-10" db="EMBL/GenBank/DDBJ databases">
        <authorList>
            <person name="Cai Z."/>
        </authorList>
    </citation>
    <scope>NUCLEOTIDE SEQUENCE [LARGE SCALE GENOMIC DNA]</scope>
</reference>
<gene>
    <name evidence="2" type="ORF">BQ4739_LOCUS18038</name>
</gene>
<evidence type="ECO:0000313" key="2">
    <source>
        <dbReference type="EMBL" id="SZX77691.1"/>
    </source>
</evidence>
<protein>
    <submittedName>
        <fullName evidence="2">Uncharacterized protein</fullName>
    </submittedName>
</protein>
<organism evidence="2 3">
    <name type="scientific">Tetradesmus obliquus</name>
    <name type="common">Green alga</name>
    <name type="synonym">Acutodesmus obliquus</name>
    <dbReference type="NCBI Taxonomy" id="3088"/>
    <lineage>
        <taxon>Eukaryota</taxon>
        <taxon>Viridiplantae</taxon>
        <taxon>Chlorophyta</taxon>
        <taxon>core chlorophytes</taxon>
        <taxon>Chlorophyceae</taxon>
        <taxon>CS clade</taxon>
        <taxon>Sphaeropleales</taxon>
        <taxon>Scenedesmaceae</taxon>
        <taxon>Tetradesmus</taxon>
    </lineage>
</organism>
<keyword evidence="1" id="KW-0732">Signal</keyword>
<accession>A0A383WJV1</accession>
<sequence length="412" mass="44322">MRRIRPLLLALGAYIAFSGLFCCRPAHACGITGFSVGDNLNALPTPTFDSDGSYKRFGVTQVKAHYADQLTQPMRFADSRGTSFSCIDARGDTAILGTPGGDFGELVAGIMAWFRLEGRRVNKADVKRLFDGFMDRIARAGRPLYFHTDDSRLRSLFVALEKKGISPQPSKLPEVAPTNSTAAAAAAAAAAAWCPVAARPPTQLLLLLLLVPISPTNSTAAALWLAELVKPEFQGCGHIRLQLTPEFTPAFSVKLSGKDVVNCEGVPAAECISSAEVVTELLTLFYNYWWFTAPGSPQRQKVTLSVVSGPLVGRAVSIVTTTGDAGTCRYQHPLVFPNQAGSTLFVYHSEAALELREAIVREGFRASKDPKKLASLVSTWSKVAALQLGVTLKYLSSAKDLGQFPVTVALKQ</sequence>
<feature type="chain" id="PRO_5017070302" evidence="1">
    <location>
        <begin position="29"/>
        <end position="412"/>
    </location>
</feature>
<dbReference type="AlphaFoldDB" id="A0A383WJV1"/>
<evidence type="ECO:0000256" key="1">
    <source>
        <dbReference type="SAM" id="SignalP"/>
    </source>
</evidence>
<feature type="signal peptide" evidence="1">
    <location>
        <begin position="1"/>
        <end position="28"/>
    </location>
</feature>